<proteinExistence type="predicted"/>
<dbReference type="Proteomes" id="UP000660729">
    <property type="component" value="Unassembled WGS sequence"/>
</dbReference>
<dbReference type="OrthoDB" id="62952at2759"/>
<evidence type="ECO:0000313" key="2">
    <source>
        <dbReference type="Proteomes" id="UP000660729"/>
    </source>
</evidence>
<evidence type="ECO:0000313" key="1">
    <source>
        <dbReference type="EMBL" id="KAF7190919.1"/>
    </source>
</evidence>
<protein>
    <submittedName>
        <fullName evidence="1">Uncharacterized protein</fullName>
    </submittedName>
</protein>
<dbReference type="InterPro" id="IPR038883">
    <property type="entry name" value="AN11006-like"/>
</dbReference>
<dbReference type="PANTHER" id="PTHR42085">
    <property type="entry name" value="F-BOX DOMAIN-CONTAINING PROTEIN"/>
    <property type="match status" value="1"/>
</dbReference>
<dbReference type="EMBL" id="JABCIY010000168">
    <property type="protein sequence ID" value="KAF7190919.1"/>
    <property type="molecule type" value="Genomic_DNA"/>
</dbReference>
<sequence>MDDVQSAADAVVQRARADLAERLRVACPYMSADAKEKLLEETFANLSGAIVEQEPAMIAAHDKIPFFKIPREIKDKIYRLVFDASKEKSIFLGREDNSQVRLTSRDSVDQLLSQHQRAHSGPPKGDIRLLLLCRQIRNEAAAVLLSMKTFVVLAPYSWQKFSEALVINRLKGFLDHSGEEAASKINRIILRLNASSVLDIAVNLFSQQGQMTQFVRQDAKSAVSRFAPGFVLDKSKVLAKLGLDGYGIAKSVFRIEYQIAGGSWVEIGEGDHDIEAMEQARIERLQRLEQWYEDGSDSECGSF</sequence>
<comment type="caution">
    <text evidence="1">The sequence shown here is derived from an EMBL/GenBank/DDBJ whole genome shotgun (WGS) entry which is preliminary data.</text>
</comment>
<name>A0A8H6VK33_9PEZI</name>
<dbReference type="AlphaFoldDB" id="A0A8H6VK33"/>
<reference evidence="1" key="1">
    <citation type="submission" date="2020-04" db="EMBL/GenBank/DDBJ databases">
        <title>Draft genome resource of the tomato pathogen Pseudocercospora fuligena.</title>
        <authorList>
            <person name="Zaccaron A."/>
        </authorList>
    </citation>
    <scope>NUCLEOTIDE SEQUENCE</scope>
    <source>
        <strain evidence="1">PF001</strain>
    </source>
</reference>
<accession>A0A8H6VK33</accession>
<keyword evidence="2" id="KW-1185">Reference proteome</keyword>
<dbReference type="PANTHER" id="PTHR42085:SF2">
    <property type="entry name" value="F-BOX DOMAIN-CONTAINING PROTEIN"/>
    <property type="match status" value="1"/>
</dbReference>
<gene>
    <name evidence="1" type="ORF">HII31_08078</name>
</gene>
<organism evidence="1 2">
    <name type="scientific">Pseudocercospora fuligena</name>
    <dbReference type="NCBI Taxonomy" id="685502"/>
    <lineage>
        <taxon>Eukaryota</taxon>
        <taxon>Fungi</taxon>
        <taxon>Dikarya</taxon>
        <taxon>Ascomycota</taxon>
        <taxon>Pezizomycotina</taxon>
        <taxon>Dothideomycetes</taxon>
        <taxon>Dothideomycetidae</taxon>
        <taxon>Mycosphaerellales</taxon>
        <taxon>Mycosphaerellaceae</taxon>
        <taxon>Pseudocercospora</taxon>
    </lineage>
</organism>